<organism evidence="1 2">
    <name type="scientific">Persea americana</name>
    <name type="common">Avocado</name>
    <dbReference type="NCBI Taxonomy" id="3435"/>
    <lineage>
        <taxon>Eukaryota</taxon>
        <taxon>Viridiplantae</taxon>
        <taxon>Streptophyta</taxon>
        <taxon>Embryophyta</taxon>
        <taxon>Tracheophyta</taxon>
        <taxon>Spermatophyta</taxon>
        <taxon>Magnoliopsida</taxon>
        <taxon>Magnoliidae</taxon>
        <taxon>Laurales</taxon>
        <taxon>Lauraceae</taxon>
        <taxon>Persea</taxon>
    </lineage>
</organism>
<keyword evidence="2" id="KW-1185">Reference proteome</keyword>
<gene>
    <name evidence="1" type="ORF">MRB53_005407</name>
</gene>
<dbReference type="EMBL" id="CM056810">
    <property type="protein sequence ID" value="KAJ8643659.1"/>
    <property type="molecule type" value="Genomic_DNA"/>
</dbReference>
<protein>
    <submittedName>
        <fullName evidence="1">Uncharacterized protein</fullName>
    </submittedName>
</protein>
<evidence type="ECO:0000313" key="1">
    <source>
        <dbReference type="EMBL" id="KAJ8643659.1"/>
    </source>
</evidence>
<evidence type="ECO:0000313" key="2">
    <source>
        <dbReference type="Proteomes" id="UP001234297"/>
    </source>
</evidence>
<accession>A0ACC2MD73</accession>
<reference evidence="1 2" key="1">
    <citation type="journal article" date="2022" name="Hortic Res">
        <title>A haplotype resolved chromosomal level avocado genome allows analysis of novel avocado genes.</title>
        <authorList>
            <person name="Nath O."/>
            <person name="Fletcher S.J."/>
            <person name="Hayward A."/>
            <person name="Shaw L.M."/>
            <person name="Masouleh A.K."/>
            <person name="Furtado A."/>
            <person name="Henry R.J."/>
            <person name="Mitter N."/>
        </authorList>
    </citation>
    <scope>NUCLEOTIDE SEQUENCE [LARGE SCALE GENOMIC DNA]</scope>
    <source>
        <strain evidence="2">cv. Hass</strain>
    </source>
</reference>
<proteinExistence type="predicted"/>
<dbReference type="Proteomes" id="UP001234297">
    <property type="component" value="Chromosome 2"/>
</dbReference>
<sequence length="107" mass="11936">MVFLSAVDEGRLEEVVDSSIWAEERKEQLLGVAEIAQGCLQKVEGRPKMLRVRDDLLVCAPRGRSAQGGRPITGAGGRRPEQNYGWQGKIENVQGQAQSFWSRIRRA</sequence>
<name>A0ACC2MD73_PERAE</name>
<comment type="caution">
    <text evidence="1">The sequence shown here is derived from an EMBL/GenBank/DDBJ whole genome shotgun (WGS) entry which is preliminary data.</text>
</comment>